<keyword evidence="3" id="KW-1185">Reference proteome</keyword>
<evidence type="ECO:0000313" key="2">
    <source>
        <dbReference type="EMBL" id="CAK0804897.1"/>
    </source>
</evidence>
<dbReference type="InterPro" id="IPR051553">
    <property type="entry name" value="Ran_GTPase-activating"/>
</dbReference>
<reference evidence="2" key="1">
    <citation type="submission" date="2023-10" db="EMBL/GenBank/DDBJ databases">
        <authorList>
            <person name="Chen Y."/>
            <person name="Shah S."/>
            <person name="Dougan E. K."/>
            <person name="Thang M."/>
            <person name="Chan C."/>
        </authorList>
    </citation>
    <scope>NUCLEOTIDE SEQUENCE [LARGE SCALE GENOMIC DNA]</scope>
</reference>
<feature type="chain" id="PRO_5046177028" evidence="1">
    <location>
        <begin position="19"/>
        <end position="235"/>
    </location>
</feature>
<dbReference type="PANTHER" id="PTHR45982">
    <property type="entry name" value="REGULATOR OF CHROMOSOME CONDENSATION"/>
    <property type="match status" value="1"/>
</dbReference>
<evidence type="ECO:0000313" key="3">
    <source>
        <dbReference type="Proteomes" id="UP001189429"/>
    </source>
</evidence>
<proteinExistence type="predicted"/>
<dbReference type="Gene3D" id="2.130.10.30">
    <property type="entry name" value="Regulator of chromosome condensation 1/beta-lactamase-inhibitor protein II"/>
    <property type="match status" value="1"/>
</dbReference>
<dbReference type="Proteomes" id="UP001189429">
    <property type="component" value="Unassembled WGS sequence"/>
</dbReference>
<dbReference type="Pfam" id="PF13540">
    <property type="entry name" value="RCC1_2"/>
    <property type="match status" value="3"/>
</dbReference>
<dbReference type="PANTHER" id="PTHR45982:SF1">
    <property type="entry name" value="REGULATOR OF CHROMOSOME CONDENSATION"/>
    <property type="match status" value="1"/>
</dbReference>
<gene>
    <name evidence="2" type="ORF">PCOR1329_LOCUS11574</name>
</gene>
<keyword evidence="1" id="KW-0732">Signal</keyword>
<evidence type="ECO:0000256" key="1">
    <source>
        <dbReference type="SAM" id="SignalP"/>
    </source>
</evidence>
<accession>A0ABN9QG07</accession>
<organism evidence="2 3">
    <name type="scientific">Prorocentrum cordatum</name>
    <dbReference type="NCBI Taxonomy" id="2364126"/>
    <lineage>
        <taxon>Eukaryota</taxon>
        <taxon>Sar</taxon>
        <taxon>Alveolata</taxon>
        <taxon>Dinophyceae</taxon>
        <taxon>Prorocentrales</taxon>
        <taxon>Prorocentraceae</taxon>
        <taxon>Prorocentrum</taxon>
    </lineage>
</organism>
<name>A0ABN9QG07_9DINO</name>
<dbReference type="InterPro" id="IPR009091">
    <property type="entry name" value="RCC1/BLIP-II"/>
</dbReference>
<comment type="caution">
    <text evidence="2">The sequence shown here is derived from an EMBL/GenBank/DDBJ whole genome shotgun (WGS) entry which is preliminary data.</text>
</comment>
<dbReference type="InterPro" id="IPR000408">
    <property type="entry name" value="Reg_chr_condens"/>
</dbReference>
<dbReference type="SUPFAM" id="SSF50985">
    <property type="entry name" value="RCC1/BLIP-II"/>
    <property type="match status" value="1"/>
</dbReference>
<sequence length="235" mass="24840">MTAWPLLVASMEVASVTFQIWMKVSTVADVQVAAGDSHTILLRSDGTAVSCGRNQAGQRDIPVLGDGMRYTQVSAGLLHTVLLRSDGTAVACGDNGWGQCDIPSLSAGVTYTEISAGHRHTVLVCSDGTAVACGSNTHKQCTLPTLAAGLTYGVPTLVLQASCDGDSIDVKTFGGETLCHIRAAPTDRLINIYADLMIEPLRRFGNVHIILPGGELLRNLPAEETVGRFFGLCER</sequence>
<protein>
    <submittedName>
        <fullName evidence="2">Uncharacterized protein</fullName>
    </submittedName>
</protein>
<dbReference type="PROSITE" id="PS00626">
    <property type="entry name" value="RCC1_2"/>
    <property type="match status" value="1"/>
</dbReference>
<feature type="signal peptide" evidence="1">
    <location>
        <begin position="1"/>
        <end position="18"/>
    </location>
</feature>
<dbReference type="EMBL" id="CAUYUJ010003336">
    <property type="protein sequence ID" value="CAK0804897.1"/>
    <property type="molecule type" value="Genomic_DNA"/>
</dbReference>